<keyword evidence="1" id="KW-1133">Transmembrane helix</keyword>
<sequence>MVAVSAPPLRPLQASMHSGAGGRFLCPASSAATGPASFEYFAVFRMNRNGLCNMVVRSGYAVGVLAFNTYVPLCLVTIAALVVSRQLIYKSLCDLKWARIQTYVALNGGRS</sequence>
<organism evidence="2 3">
    <name type="scientific">Hypsibius exemplaris</name>
    <name type="common">Freshwater tardigrade</name>
    <dbReference type="NCBI Taxonomy" id="2072580"/>
    <lineage>
        <taxon>Eukaryota</taxon>
        <taxon>Metazoa</taxon>
        <taxon>Ecdysozoa</taxon>
        <taxon>Tardigrada</taxon>
        <taxon>Eutardigrada</taxon>
        <taxon>Parachela</taxon>
        <taxon>Hypsibioidea</taxon>
        <taxon>Hypsibiidae</taxon>
        <taxon>Hypsibius</taxon>
    </lineage>
</organism>
<evidence type="ECO:0000313" key="3">
    <source>
        <dbReference type="Proteomes" id="UP000192578"/>
    </source>
</evidence>
<reference evidence="3" key="1">
    <citation type="submission" date="2017-01" db="EMBL/GenBank/DDBJ databases">
        <title>Comparative genomics of anhydrobiosis in the tardigrade Hypsibius dujardini.</title>
        <authorList>
            <person name="Yoshida Y."/>
            <person name="Koutsovoulos G."/>
            <person name="Laetsch D."/>
            <person name="Stevens L."/>
            <person name="Kumar S."/>
            <person name="Horikawa D."/>
            <person name="Ishino K."/>
            <person name="Komine S."/>
            <person name="Tomita M."/>
            <person name="Blaxter M."/>
            <person name="Arakawa K."/>
        </authorList>
    </citation>
    <scope>NUCLEOTIDE SEQUENCE [LARGE SCALE GENOMIC DNA]</scope>
    <source>
        <strain evidence="3">Z151</strain>
    </source>
</reference>
<gene>
    <name evidence="2" type="ORF">BV898_18064</name>
</gene>
<comment type="caution">
    <text evidence="2">The sequence shown here is derived from an EMBL/GenBank/DDBJ whole genome shotgun (WGS) entry which is preliminary data.</text>
</comment>
<dbReference type="Proteomes" id="UP000192578">
    <property type="component" value="Unassembled WGS sequence"/>
</dbReference>
<proteinExistence type="predicted"/>
<keyword evidence="1" id="KW-0472">Membrane</keyword>
<feature type="transmembrane region" description="Helical" evidence="1">
    <location>
        <begin position="60"/>
        <end position="83"/>
    </location>
</feature>
<dbReference type="EMBL" id="MTYJ01000336">
    <property type="protein sequence ID" value="OWA53643.1"/>
    <property type="molecule type" value="Genomic_DNA"/>
</dbReference>
<evidence type="ECO:0000256" key="1">
    <source>
        <dbReference type="SAM" id="Phobius"/>
    </source>
</evidence>
<dbReference type="AlphaFoldDB" id="A0A9X6RMT2"/>
<protein>
    <submittedName>
        <fullName evidence="2">Uncharacterized protein</fullName>
    </submittedName>
</protein>
<keyword evidence="1" id="KW-0812">Transmembrane</keyword>
<name>A0A9X6RMT2_HYPEX</name>
<accession>A0A9X6RMT2</accession>
<evidence type="ECO:0000313" key="2">
    <source>
        <dbReference type="EMBL" id="OWA53643.1"/>
    </source>
</evidence>
<keyword evidence="3" id="KW-1185">Reference proteome</keyword>